<dbReference type="Proteomes" id="UP001285441">
    <property type="component" value="Unassembled WGS sequence"/>
</dbReference>
<accession>A0AAE0NG19</accession>
<gene>
    <name evidence="1" type="ORF">B0H63DRAFT_450242</name>
</gene>
<protein>
    <submittedName>
        <fullName evidence="1">Uncharacterized protein</fullName>
    </submittedName>
</protein>
<keyword evidence="2" id="KW-1185">Reference proteome</keyword>
<evidence type="ECO:0000313" key="2">
    <source>
        <dbReference type="Proteomes" id="UP001285441"/>
    </source>
</evidence>
<dbReference type="AlphaFoldDB" id="A0AAE0NG19"/>
<organism evidence="1 2">
    <name type="scientific">Podospora didyma</name>
    <dbReference type="NCBI Taxonomy" id="330526"/>
    <lineage>
        <taxon>Eukaryota</taxon>
        <taxon>Fungi</taxon>
        <taxon>Dikarya</taxon>
        <taxon>Ascomycota</taxon>
        <taxon>Pezizomycotina</taxon>
        <taxon>Sordariomycetes</taxon>
        <taxon>Sordariomycetidae</taxon>
        <taxon>Sordariales</taxon>
        <taxon>Podosporaceae</taxon>
        <taxon>Podospora</taxon>
    </lineage>
</organism>
<sequence>MLLGMDCMTPEKFDILLSKNIITINSCGGIRIRVETKRHSRPSSLESLPLDTGRASPINEHNRSCQAYLIDQHDPEAAELAVQKPIMPETERRFADAIPGVIESAPKTVKHSSGIAMFDLHPGQLAQLNSLLTEFEDVFQDKGFAASPPEEFMRIRLKPGWETQVPKKCRIYPLNADD</sequence>
<evidence type="ECO:0000313" key="1">
    <source>
        <dbReference type="EMBL" id="KAK3380848.1"/>
    </source>
</evidence>
<reference evidence="1" key="2">
    <citation type="submission" date="2023-06" db="EMBL/GenBank/DDBJ databases">
        <authorList>
            <consortium name="Lawrence Berkeley National Laboratory"/>
            <person name="Haridas S."/>
            <person name="Hensen N."/>
            <person name="Bonometti L."/>
            <person name="Westerberg I."/>
            <person name="Brannstrom I.O."/>
            <person name="Guillou S."/>
            <person name="Cros-Aarteil S."/>
            <person name="Calhoun S."/>
            <person name="Kuo A."/>
            <person name="Mondo S."/>
            <person name="Pangilinan J."/>
            <person name="Riley R."/>
            <person name="LaButti K."/>
            <person name="Andreopoulos B."/>
            <person name="Lipzen A."/>
            <person name="Chen C."/>
            <person name="Yanf M."/>
            <person name="Daum C."/>
            <person name="Ng V."/>
            <person name="Clum A."/>
            <person name="Steindorff A."/>
            <person name="Ohm R."/>
            <person name="Martin F."/>
            <person name="Silar P."/>
            <person name="Natvig D."/>
            <person name="Lalanne C."/>
            <person name="Gautier V."/>
            <person name="Ament-velasquez S.L."/>
            <person name="Kruys A."/>
            <person name="Hutchinson M.I."/>
            <person name="Powell A.J."/>
            <person name="Barry K."/>
            <person name="Miller A.N."/>
            <person name="Grigoriev I.V."/>
            <person name="Debuchy R."/>
            <person name="Gladieux P."/>
            <person name="Thoren M.H."/>
            <person name="Johannesson H."/>
        </authorList>
    </citation>
    <scope>NUCLEOTIDE SEQUENCE</scope>
    <source>
        <strain evidence="1">CBS 232.78</strain>
    </source>
</reference>
<reference evidence="1" key="1">
    <citation type="journal article" date="2023" name="Mol. Phylogenet. Evol.">
        <title>Genome-scale phylogeny and comparative genomics of the fungal order Sordariales.</title>
        <authorList>
            <person name="Hensen N."/>
            <person name="Bonometti L."/>
            <person name="Westerberg I."/>
            <person name="Brannstrom I.O."/>
            <person name="Guillou S."/>
            <person name="Cros-Aarteil S."/>
            <person name="Calhoun S."/>
            <person name="Haridas S."/>
            <person name="Kuo A."/>
            <person name="Mondo S."/>
            <person name="Pangilinan J."/>
            <person name="Riley R."/>
            <person name="LaButti K."/>
            <person name="Andreopoulos B."/>
            <person name="Lipzen A."/>
            <person name="Chen C."/>
            <person name="Yan M."/>
            <person name="Daum C."/>
            <person name="Ng V."/>
            <person name="Clum A."/>
            <person name="Steindorff A."/>
            <person name="Ohm R.A."/>
            <person name="Martin F."/>
            <person name="Silar P."/>
            <person name="Natvig D.O."/>
            <person name="Lalanne C."/>
            <person name="Gautier V."/>
            <person name="Ament-Velasquez S.L."/>
            <person name="Kruys A."/>
            <person name="Hutchinson M.I."/>
            <person name="Powell A.J."/>
            <person name="Barry K."/>
            <person name="Miller A.N."/>
            <person name="Grigoriev I.V."/>
            <person name="Debuchy R."/>
            <person name="Gladieux P."/>
            <person name="Hiltunen Thoren M."/>
            <person name="Johannesson H."/>
        </authorList>
    </citation>
    <scope>NUCLEOTIDE SEQUENCE</scope>
    <source>
        <strain evidence="1">CBS 232.78</strain>
    </source>
</reference>
<proteinExistence type="predicted"/>
<name>A0AAE0NG19_9PEZI</name>
<dbReference type="EMBL" id="JAULSW010000005">
    <property type="protein sequence ID" value="KAK3380848.1"/>
    <property type="molecule type" value="Genomic_DNA"/>
</dbReference>
<comment type="caution">
    <text evidence="1">The sequence shown here is derived from an EMBL/GenBank/DDBJ whole genome shotgun (WGS) entry which is preliminary data.</text>
</comment>